<dbReference type="GO" id="GO:0015031">
    <property type="term" value="P:protein transport"/>
    <property type="evidence" value="ECO:0007669"/>
    <property type="project" value="UniProtKB-KW"/>
</dbReference>
<reference evidence="11" key="1">
    <citation type="submission" date="2019-09" db="EMBL/GenBank/DDBJ databases">
        <authorList>
            <person name="Zhang L."/>
        </authorList>
    </citation>
    <scope>NUCLEOTIDE SEQUENCE</scope>
</reference>
<dbReference type="Pfam" id="PF03169">
    <property type="entry name" value="OPT"/>
    <property type="match status" value="1"/>
</dbReference>
<protein>
    <submittedName>
        <fullName evidence="11">Uncharacterized protein</fullName>
    </submittedName>
</protein>
<dbReference type="AlphaFoldDB" id="A0A5K1FVM0"/>
<dbReference type="InterPro" id="IPR004813">
    <property type="entry name" value="OPT"/>
</dbReference>
<keyword evidence="8 9" id="KW-0472">Membrane</keyword>
<keyword evidence="6" id="KW-0653">Protein transport</keyword>
<evidence type="ECO:0000256" key="9">
    <source>
        <dbReference type="SAM" id="Phobius"/>
    </source>
</evidence>
<name>A0A5K1FVM0_9MAGN</name>
<dbReference type="EMBL" id="LR721786">
    <property type="protein sequence ID" value="VVW67229.1"/>
    <property type="molecule type" value="Genomic_DNA"/>
</dbReference>
<feature type="transmembrane region" description="Helical" evidence="9">
    <location>
        <begin position="67"/>
        <end position="84"/>
    </location>
</feature>
<keyword evidence="4 9" id="KW-0812">Transmembrane</keyword>
<evidence type="ECO:0000256" key="1">
    <source>
        <dbReference type="ARBA" id="ARBA00004141"/>
    </source>
</evidence>
<keyword evidence="10" id="KW-0732">Signal</keyword>
<comment type="similarity">
    <text evidence="2">Belongs to the oligopeptide OPT transporter (TC 2.A.67.1) family.</text>
</comment>
<sequence>MVGTVVACSVYFGTAWWLLLSVPNICDAAKNPLWRCPNDAVFFSASVIWGVVGPNRMFGSEGLYVKLNWWFLVGLLAPLPVWALSRAFPEKKWIRLINVPVILGATGSMPPAGAVNYWSWIIVGVVFNIVIYRRYKKWWADHTYVLSAALDIGLAFSGVVIYYALQAWLGPDDSYGVQWWGTLNDSSNCDVASCPTDPAIIVDGCPRFAA</sequence>
<keyword evidence="7 9" id="KW-1133">Transmembrane helix</keyword>
<feature type="transmembrane region" description="Helical" evidence="9">
    <location>
        <begin position="115"/>
        <end position="132"/>
    </location>
</feature>
<dbReference type="NCBIfam" id="TIGR00728">
    <property type="entry name" value="OPT_sfam"/>
    <property type="match status" value="1"/>
</dbReference>
<evidence type="ECO:0000256" key="5">
    <source>
        <dbReference type="ARBA" id="ARBA00022856"/>
    </source>
</evidence>
<comment type="subcellular location">
    <subcellularLocation>
        <location evidence="1">Membrane</location>
        <topology evidence="1">Multi-pass membrane protein</topology>
    </subcellularLocation>
</comment>
<feature type="transmembrane region" description="Helical" evidence="9">
    <location>
        <begin position="144"/>
        <end position="165"/>
    </location>
</feature>
<proteinExistence type="inferred from homology"/>
<dbReference type="PANTHER" id="PTHR22601">
    <property type="entry name" value="ISP4 LIKE PROTEIN"/>
    <property type="match status" value="1"/>
</dbReference>
<accession>A0A5K1FVM0</accession>
<evidence type="ECO:0000256" key="8">
    <source>
        <dbReference type="ARBA" id="ARBA00023136"/>
    </source>
</evidence>
<dbReference type="GO" id="GO:0016020">
    <property type="term" value="C:membrane"/>
    <property type="evidence" value="ECO:0007669"/>
    <property type="project" value="UniProtKB-SubCell"/>
</dbReference>
<keyword evidence="5" id="KW-0571">Peptide transport</keyword>
<evidence type="ECO:0000256" key="7">
    <source>
        <dbReference type="ARBA" id="ARBA00022989"/>
    </source>
</evidence>
<dbReference type="InterPro" id="IPR004648">
    <property type="entry name" value="Oligpept_transpt"/>
</dbReference>
<dbReference type="GO" id="GO:0035673">
    <property type="term" value="F:oligopeptide transmembrane transporter activity"/>
    <property type="evidence" value="ECO:0007669"/>
    <property type="project" value="InterPro"/>
</dbReference>
<organism evidence="11">
    <name type="scientific">Nymphaea colorata</name>
    <name type="common">pocket water lily</name>
    <dbReference type="NCBI Taxonomy" id="210225"/>
    <lineage>
        <taxon>Eukaryota</taxon>
        <taxon>Viridiplantae</taxon>
        <taxon>Streptophyta</taxon>
        <taxon>Embryophyta</taxon>
        <taxon>Tracheophyta</taxon>
        <taxon>Spermatophyta</taxon>
        <taxon>Magnoliopsida</taxon>
        <taxon>Nymphaeales</taxon>
        <taxon>Nymphaeaceae</taxon>
        <taxon>Nymphaea</taxon>
    </lineage>
</organism>
<evidence type="ECO:0000256" key="6">
    <source>
        <dbReference type="ARBA" id="ARBA00022927"/>
    </source>
</evidence>
<evidence type="ECO:0000256" key="2">
    <source>
        <dbReference type="ARBA" id="ARBA00005484"/>
    </source>
</evidence>
<feature type="signal peptide" evidence="10">
    <location>
        <begin position="1"/>
        <end position="28"/>
    </location>
</feature>
<evidence type="ECO:0000313" key="11">
    <source>
        <dbReference type="EMBL" id="VVW67229.1"/>
    </source>
</evidence>
<evidence type="ECO:0000256" key="3">
    <source>
        <dbReference type="ARBA" id="ARBA00022448"/>
    </source>
</evidence>
<gene>
    <name evidence="11" type="ORF">NYM_LOCUS25571</name>
</gene>
<evidence type="ECO:0000256" key="10">
    <source>
        <dbReference type="SAM" id="SignalP"/>
    </source>
</evidence>
<feature type="chain" id="PRO_5023871367" evidence="10">
    <location>
        <begin position="29"/>
        <end position="210"/>
    </location>
</feature>
<keyword evidence="3" id="KW-0813">Transport</keyword>
<evidence type="ECO:0000256" key="4">
    <source>
        <dbReference type="ARBA" id="ARBA00022692"/>
    </source>
</evidence>